<name>K9VDB1_9CYAN</name>
<dbReference type="InterPro" id="IPR027291">
    <property type="entry name" value="Glyco_hydro_38_N_sf"/>
</dbReference>
<dbReference type="FunFam" id="1.20.1270.50:FF:000004">
    <property type="entry name" value="alpha-mannosidase 2C1 isoform X1"/>
    <property type="match status" value="1"/>
</dbReference>
<dbReference type="OrthoDB" id="9772207at2"/>
<dbReference type="GO" id="GO:0006013">
    <property type="term" value="P:mannose metabolic process"/>
    <property type="evidence" value="ECO:0007669"/>
    <property type="project" value="InterPro"/>
</dbReference>
<dbReference type="Gene3D" id="3.20.110.10">
    <property type="entry name" value="Glycoside hydrolase 38, N terminal domain"/>
    <property type="match status" value="1"/>
</dbReference>
<dbReference type="InterPro" id="IPR037094">
    <property type="entry name" value="Glyco_hydro_38_cen_sf"/>
</dbReference>
<dbReference type="InterPro" id="IPR028995">
    <property type="entry name" value="Glyco_hydro_57/38_cen_sf"/>
</dbReference>
<dbReference type="RefSeq" id="WP_015174566.1">
    <property type="nucleotide sequence ID" value="NC_019729.1"/>
</dbReference>
<keyword evidence="3 7" id="KW-0378">Hydrolase</keyword>
<dbReference type="InterPro" id="IPR011330">
    <property type="entry name" value="Glyco_hydro/deAcase_b/a-brl"/>
</dbReference>
<evidence type="ECO:0000259" key="6">
    <source>
        <dbReference type="SMART" id="SM00872"/>
    </source>
</evidence>
<dbReference type="Pfam" id="PF17677">
    <property type="entry name" value="Glyco_hydro38C2"/>
    <property type="match status" value="1"/>
</dbReference>
<dbReference type="EC" id="3.2.1.24" evidence="7"/>
<keyword evidence="8" id="KW-1185">Reference proteome</keyword>
<dbReference type="PANTHER" id="PTHR46017">
    <property type="entry name" value="ALPHA-MANNOSIDASE 2C1"/>
    <property type="match status" value="1"/>
</dbReference>
<dbReference type="KEGG" id="oni:Osc7112_0642"/>
<dbReference type="GO" id="GO:0046872">
    <property type="term" value="F:metal ion binding"/>
    <property type="evidence" value="ECO:0007669"/>
    <property type="project" value="UniProtKB-KW"/>
</dbReference>
<dbReference type="InterPro" id="IPR011013">
    <property type="entry name" value="Gal_mutarotase_sf_dom"/>
</dbReference>
<dbReference type="SMART" id="SM00872">
    <property type="entry name" value="Alpha-mann_mid"/>
    <property type="match status" value="1"/>
</dbReference>
<dbReference type="InterPro" id="IPR011682">
    <property type="entry name" value="Glyco_hydro_38_C"/>
</dbReference>
<dbReference type="InterPro" id="IPR000602">
    <property type="entry name" value="Glyco_hydro_38_N"/>
</dbReference>
<dbReference type="EMBL" id="CP003614">
    <property type="protein sequence ID" value="AFZ05235.1"/>
    <property type="molecule type" value="Genomic_DNA"/>
</dbReference>
<dbReference type="SUPFAM" id="SSF88713">
    <property type="entry name" value="Glycoside hydrolase/deacetylase"/>
    <property type="match status" value="1"/>
</dbReference>
<keyword evidence="2" id="KW-0479">Metal-binding</keyword>
<organism evidence="7 8">
    <name type="scientific">Phormidium nigroviride PCC 7112</name>
    <dbReference type="NCBI Taxonomy" id="179408"/>
    <lineage>
        <taxon>Bacteria</taxon>
        <taxon>Bacillati</taxon>
        <taxon>Cyanobacteriota</taxon>
        <taxon>Cyanophyceae</taxon>
        <taxon>Oscillatoriophycideae</taxon>
        <taxon>Oscillatoriales</taxon>
        <taxon>Oscillatoriaceae</taxon>
        <taxon>Phormidium</taxon>
    </lineage>
</organism>
<dbReference type="Pfam" id="PF07748">
    <property type="entry name" value="Glyco_hydro_38C"/>
    <property type="match status" value="1"/>
</dbReference>
<dbReference type="InterPro" id="IPR013780">
    <property type="entry name" value="Glyco_hydro_b"/>
</dbReference>
<comment type="similarity">
    <text evidence="1">Belongs to the glycosyl hydrolase 38 family.</text>
</comment>
<dbReference type="Gene3D" id="2.60.40.1180">
    <property type="entry name" value="Golgi alpha-mannosidase II"/>
    <property type="match status" value="1"/>
</dbReference>
<dbReference type="PATRIC" id="fig|179408.3.peg.802"/>
<dbReference type="Pfam" id="PF01074">
    <property type="entry name" value="Glyco_hydro_38N"/>
    <property type="match status" value="1"/>
</dbReference>
<dbReference type="Proteomes" id="UP000010478">
    <property type="component" value="Chromosome"/>
</dbReference>
<evidence type="ECO:0000256" key="3">
    <source>
        <dbReference type="ARBA" id="ARBA00022801"/>
    </source>
</evidence>
<sequence length="1283" mass="142497">MSASVSPASNNIFATVEKLRRLSQVEVQSGWRYCDSDSAVSSVNICNGPVAELNGKGHIAWPSGKQVLYLGQQFVIPDNLHGYPVVGLRLLLGLTWWAEDAQIFVNGELVGRGDLFDFADRVLLSSSANPGDEFLVILRLVSPGHDSGALVRSICLYEAADSSCFDPGFVAAELEILQNSLTLNLDFINSQYLSTEIIANNPMFVKGELLKSEIDLALGSIDWSAVRDREKFDRSLSVLRHNLLGYLRAFSGDLDEGTAEGAEAAEGGRREEVSEVGENSNATSIYIGESGDRRYFSGDLDEGTAEAAEAAEGGRREEVSQVGENSNATSIYIGESGDRRYFSGDLDEGTAEAAEAAEGGRREEVSEVGENGNATSIYIGESGELTSIYTGKIYLVGHAHLDLAWLWPVPETWEAAKRTFESVLKLQSEFPDLIFCHSTPALYAWMEQHRPDLFAAIKKQVAVGCWEVVGGMWLEPDLNLISAESMVRQVFYGQRYAKENFGELMRVAWLPDTFGFGWQLPQILRQGGVDYFVTQKLRWNDTTEFPHGVFWWEGLDGTKIFSMMSAPIGESIEAVKMASYAFDWQVKTGLQDALWLPGVGDHGGGPTRDMLEVAKRWKMSPFFPKLEFAKAVDYLSLIESQFLPEVATTRPESDVPESDNQENLRAREFSNLSAISDANSPISQLKTIPRTLPIWKDELYLEFHRGCYTTRADQKRQNRRCEELLYQAELLSSLATICTGAVYPKSELESAWKQILFNQFHDILPGSAIAQVYTDANLAFAEVDRACREILLKSLDAISAQISLPNPPAPDAQPILIFNTLNWSRSEVVAVPLPDAADSAWQIYDFSRRRLVSQIVRGDRPQSQSTLLFWANHLPAVGYRVFWLCREDAQTVDNASASPETEKKTELSQLTYGIAQKNTPCQETHFAAAQMVVENEFIRATVDGQSGNLSSIWDKVNNREVLNAAGGNQLQAFQDSGQYWDAWNIDPNYEKHQLPAPILKDISWIAQGEIRQSLRVVRQIGKSEFCQDYIVEIGSPLLKIKTVVDWQEKHVLVKAAFGLNVEADLATCEIPGGAIARTTKPQTPAEKAKWEVPILRWTDISNDGFGVSLLNDCKYGCDLQPNRIRLTLLRGSTWPDGQADVGVSEFTCAVYPHSGNWQEAGTVRRGCELNLPLLVKVLPQLGENRNKSLPAVGKFLDLSADNLVLMAFKQSEDDSNVWILRCCESEGKETVLEFNSDLGLEIVEPVDLLERPANLSEKLPEGRGFKIEPWKIASFAVVPKTDT</sequence>
<dbReference type="HOGENOM" id="CLU_003442_1_2_3"/>
<gene>
    <name evidence="7" type="ORF">Osc7112_0642</name>
</gene>
<dbReference type="Gene3D" id="1.20.1270.50">
    <property type="entry name" value="Glycoside hydrolase family 38, central domain"/>
    <property type="match status" value="1"/>
</dbReference>
<proteinExistence type="inferred from homology"/>
<dbReference type="GO" id="GO:0009313">
    <property type="term" value="P:oligosaccharide catabolic process"/>
    <property type="evidence" value="ECO:0007669"/>
    <property type="project" value="TreeGrafter"/>
</dbReference>
<dbReference type="GO" id="GO:0004559">
    <property type="term" value="F:alpha-mannosidase activity"/>
    <property type="evidence" value="ECO:0007669"/>
    <property type="project" value="UniProtKB-EC"/>
</dbReference>
<evidence type="ECO:0000313" key="8">
    <source>
        <dbReference type="Proteomes" id="UP000010478"/>
    </source>
</evidence>
<dbReference type="CDD" id="cd10789">
    <property type="entry name" value="GH38N_AMII_ER_cytosolic"/>
    <property type="match status" value="1"/>
</dbReference>
<dbReference type="Pfam" id="PF09261">
    <property type="entry name" value="Alpha-mann_mid"/>
    <property type="match status" value="1"/>
</dbReference>
<accession>K9VDB1</accession>
<evidence type="ECO:0000256" key="2">
    <source>
        <dbReference type="ARBA" id="ARBA00022723"/>
    </source>
</evidence>
<keyword evidence="4 7" id="KW-0326">Glycosidase</keyword>
<dbReference type="SUPFAM" id="SSF88688">
    <property type="entry name" value="Families 57/38 glycoside transferase middle domain"/>
    <property type="match status" value="1"/>
</dbReference>
<dbReference type="InterPro" id="IPR015341">
    <property type="entry name" value="Glyco_hydro_38_cen"/>
</dbReference>
<evidence type="ECO:0000256" key="5">
    <source>
        <dbReference type="SAM" id="MobiDB-lite"/>
    </source>
</evidence>
<protein>
    <submittedName>
        <fullName evidence="7">Alpha-mannosidase</fullName>
        <ecNumber evidence="7">3.2.1.24</ecNumber>
    </submittedName>
</protein>
<evidence type="ECO:0000313" key="7">
    <source>
        <dbReference type="EMBL" id="AFZ05235.1"/>
    </source>
</evidence>
<feature type="domain" description="Glycoside hydrolase family 38 central" evidence="6">
    <location>
        <begin position="702"/>
        <end position="780"/>
    </location>
</feature>
<evidence type="ECO:0000256" key="1">
    <source>
        <dbReference type="ARBA" id="ARBA00009792"/>
    </source>
</evidence>
<dbReference type="STRING" id="179408.Osc7112_0642"/>
<dbReference type="InterPro" id="IPR041147">
    <property type="entry name" value="GH38_C"/>
</dbReference>
<feature type="region of interest" description="Disordered" evidence="5">
    <location>
        <begin position="309"/>
        <end position="328"/>
    </location>
</feature>
<dbReference type="Gene3D" id="2.70.98.30">
    <property type="entry name" value="Golgi alpha-mannosidase II, domain 4"/>
    <property type="match status" value="1"/>
</dbReference>
<evidence type="ECO:0000256" key="4">
    <source>
        <dbReference type="ARBA" id="ARBA00023295"/>
    </source>
</evidence>
<dbReference type="GO" id="GO:0030246">
    <property type="term" value="F:carbohydrate binding"/>
    <property type="evidence" value="ECO:0007669"/>
    <property type="project" value="InterPro"/>
</dbReference>
<dbReference type="SUPFAM" id="SSF74650">
    <property type="entry name" value="Galactose mutarotase-like"/>
    <property type="match status" value="1"/>
</dbReference>
<reference evidence="7 8" key="1">
    <citation type="submission" date="2012-05" db="EMBL/GenBank/DDBJ databases">
        <title>Finished chromosome of genome of Oscillatoria sp. PCC 7112.</title>
        <authorList>
            <consortium name="US DOE Joint Genome Institute"/>
            <person name="Gugger M."/>
            <person name="Coursin T."/>
            <person name="Rippka R."/>
            <person name="Tandeau De Marsac N."/>
            <person name="Huntemann M."/>
            <person name="Wei C.-L."/>
            <person name="Han J."/>
            <person name="Detter J.C."/>
            <person name="Han C."/>
            <person name="Tapia R."/>
            <person name="Davenport K."/>
            <person name="Daligault H."/>
            <person name="Erkkila T."/>
            <person name="Gu W."/>
            <person name="Munk A.C.C."/>
            <person name="Teshima H."/>
            <person name="Xu Y."/>
            <person name="Chain P."/>
            <person name="Chen A."/>
            <person name="Krypides N."/>
            <person name="Mavromatis K."/>
            <person name="Markowitz V."/>
            <person name="Szeto E."/>
            <person name="Ivanova N."/>
            <person name="Mikhailova N."/>
            <person name="Ovchinnikova G."/>
            <person name="Pagani I."/>
            <person name="Pati A."/>
            <person name="Goodwin L."/>
            <person name="Peters L."/>
            <person name="Pitluck S."/>
            <person name="Woyke T."/>
            <person name="Kerfeld C."/>
        </authorList>
    </citation>
    <scope>NUCLEOTIDE SEQUENCE [LARGE SCALE GENOMIC DNA]</scope>
    <source>
        <strain evidence="7 8">PCC 7112</strain>
    </source>
</reference>
<dbReference type="eggNOG" id="COG0383">
    <property type="taxonomic scope" value="Bacteria"/>
</dbReference>
<dbReference type="PANTHER" id="PTHR46017:SF1">
    <property type="entry name" value="ALPHA-MANNOSIDASE 2C1"/>
    <property type="match status" value="1"/>
</dbReference>
<feature type="region of interest" description="Disordered" evidence="5">
    <location>
        <begin position="258"/>
        <end position="284"/>
    </location>
</feature>